<dbReference type="GO" id="GO:0000266">
    <property type="term" value="P:mitochondrial fission"/>
    <property type="evidence" value="ECO:0007669"/>
    <property type="project" value="TreeGrafter"/>
</dbReference>
<dbReference type="AlphaFoldDB" id="A0A161HK41"/>
<dbReference type="OrthoDB" id="424969at2759"/>
<dbReference type="Proteomes" id="UP000189580">
    <property type="component" value="Chromosome a"/>
</dbReference>
<dbReference type="EMBL" id="CP014501">
    <property type="protein sequence ID" value="ANB13257.1"/>
    <property type="molecule type" value="Genomic_DNA"/>
</dbReference>
<name>A0A161HK41_9ASCO</name>
<evidence type="ECO:0000256" key="2">
    <source>
        <dbReference type="ARBA" id="ARBA00017835"/>
    </source>
</evidence>
<evidence type="ECO:0000313" key="6">
    <source>
        <dbReference type="Proteomes" id="UP000189580"/>
    </source>
</evidence>
<evidence type="ECO:0000256" key="4">
    <source>
        <dbReference type="SAM" id="MobiDB-lite"/>
    </source>
</evidence>
<dbReference type="InterPro" id="IPR019560">
    <property type="entry name" value="Mitochondrial_18_kDa_protein"/>
</dbReference>
<evidence type="ECO:0000256" key="1">
    <source>
        <dbReference type="ARBA" id="ARBA00009224"/>
    </source>
</evidence>
<reference evidence="5 6" key="1">
    <citation type="submission" date="2016-02" db="EMBL/GenBank/DDBJ databases">
        <title>Complete genome sequence and transcriptome regulation of the pentose utilising yeast Sugiyamaella lignohabitans.</title>
        <authorList>
            <person name="Bellasio M."/>
            <person name="Peymann A."/>
            <person name="Valli M."/>
            <person name="Sipitzky M."/>
            <person name="Graf A."/>
            <person name="Sauer M."/>
            <person name="Marx H."/>
            <person name="Mattanovich D."/>
        </authorList>
    </citation>
    <scope>NUCLEOTIDE SEQUENCE [LARGE SCALE GENOMIC DNA]</scope>
    <source>
        <strain evidence="5 6">CBS 10342</strain>
    </source>
</reference>
<evidence type="ECO:0000313" key="5">
    <source>
        <dbReference type="EMBL" id="ANB13257.1"/>
    </source>
</evidence>
<comment type="similarity">
    <text evidence="1">Belongs to the MTFP1 family.</text>
</comment>
<dbReference type="KEGG" id="slb:AWJ20_1541"/>
<proteinExistence type="inferred from homology"/>
<feature type="region of interest" description="Disordered" evidence="4">
    <location>
        <begin position="1"/>
        <end position="20"/>
    </location>
</feature>
<sequence length="207" mass="23163">MSESGKDSIVKGIQEGTAPESTDSNIRYAAYAARFRTILSATHRYVAYTSDIGESFRPVAHPRLVTTAYGISWAYLIGDVAYEGWKARLRQQGLYRPGLQPWQPVPEFTAEEQELIKEDAPDWRLVAVKRAVFQSIASMALPAFTIHSTVRYSGKALKNIKNVKLRTYGPVGLGLAVVPALPYLFDEPVEHAVDYIFEQGEKAFQHK</sequence>
<dbReference type="PANTHER" id="PTHR11001">
    <property type="entry name" value="MITOCHONDRIAL FISSION PROCESS PROTEIN 1"/>
    <property type="match status" value="1"/>
</dbReference>
<organism evidence="5 6">
    <name type="scientific">Sugiyamaella lignohabitans</name>
    <dbReference type="NCBI Taxonomy" id="796027"/>
    <lineage>
        <taxon>Eukaryota</taxon>
        <taxon>Fungi</taxon>
        <taxon>Dikarya</taxon>
        <taxon>Ascomycota</taxon>
        <taxon>Saccharomycotina</taxon>
        <taxon>Dipodascomycetes</taxon>
        <taxon>Dipodascales</taxon>
        <taxon>Trichomonascaceae</taxon>
        <taxon>Sugiyamaella</taxon>
    </lineage>
</organism>
<dbReference type="RefSeq" id="XP_018735734.1">
    <property type="nucleotide sequence ID" value="XM_018878430.1"/>
</dbReference>
<dbReference type="GO" id="GO:0005739">
    <property type="term" value="C:mitochondrion"/>
    <property type="evidence" value="ECO:0007669"/>
    <property type="project" value="TreeGrafter"/>
</dbReference>
<dbReference type="PANTHER" id="PTHR11001:SF2">
    <property type="entry name" value="MITOCHONDRIAL FISSION PROCESS PROTEIN 1"/>
    <property type="match status" value="1"/>
</dbReference>
<accession>A0A161HK41</accession>
<dbReference type="Pfam" id="PF10558">
    <property type="entry name" value="MTP18"/>
    <property type="match status" value="1"/>
</dbReference>
<gene>
    <name evidence="5" type="ORF">AWJ20_1541</name>
</gene>
<dbReference type="GeneID" id="30033355"/>
<keyword evidence="6" id="KW-1185">Reference proteome</keyword>
<evidence type="ECO:0000256" key="3">
    <source>
        <dbReference type="ARBA" id="ARBA00029631"/>
    </source>
</evidence>
<protein>
    <recommendedName>
        <fullName evidence="2">Mitochondrial fission process protein 1</fullName>
    </recommendedName>
    <alternativeName>
        <fullName evidence="3">Mitochondrial 18 kDa protein</fullName>
    </alternativeName>
</protein>